<dbReference type="OrthoDB" id="43518at2157"/>
<accession>A0A4E0QYL4</accession>
<dbReference type="Proteomes" id="UP000297295">
    <property type="component" value="Unassembled WGS sequence"/>
</dbReference>
<dbReference type="InterPro" id="IPR006037">
    <property type="entry name" value="RCK_C"/>
</dbReference>
<feature type="domain" description="RCK C-terminal" evidence="2">
    <location>
        <begin position="144"/>
        <end position="228"/>
    </location>
</feature>
<dbReference type="RefSeq" id="WP_135389925.1">
    <property type="nucleotide sequence ID" value="NZ_PGGK01000008.1"/>
</dbReference>
<dbReference type="Pfam" id="PF02080">
    <property type="entry name" value="TrkA_C"/>
    <property type="match status" value="1"/>
</dbReference>
<dbReference type="GO" id="GO:0008324">
    <property type="term" value="F:monoatomic cation transmembrane transporter activity"/>
    <property type="evidence" value="ECO:0007669"/>
    <property type="project" value="InterPro"/>
</dbReference>
<keyword evidence="3" id="KW-0406">Ion transport</keyword>
<dbReference type="InterPro" id="IPR036721">
    <property type="entry name" value="RCK_C_sf"/>
</dbReference>
<keyword evidence="4" id="KW-1185">Reference proteome</keyword>
<feature type="domain" description="RCK N-terminal" evidence="1">
    <location>
        <begin position="6"/>
        <end position="124"/>
    </location>
</feature>
<reference evidence="3 4" key="1">
    <citation type="submission" date="2017-11" db="EMBL/GenBank/DDBJ databases">
        <title>Isolation and Characterization of Methanogenic Archaea from Saline Meromictic Lake at Siberia.</title>
        <authorList>
            <person name="Shen Y."/>
            <person name="Huang H.-H."/>
            <person name="Lai M.-C."/>
            <person name="Chen S.-C."/>
        </authorList>
    </citation>
    <scope>NUCLEOTIDE SEQUENCE [LARGE SCALE GENOMIC DNA]</scope>
    <source>
        <strain evidence="3 4">SY-01</strain>
    </source>
</reference>
<dbReference type="AlphaFoldDB" id="A0A4E0QYL4"/>
<dbReference type="Gene3D" id="3.30.70.1450">
    <property type="entry name" value="Regulator of K+ conductance, C-terminal domain"/>
    <property type="match status" value="1"/>
</dbReference>
<dbReference type="SUPFAM" id="SSF116726">
    <property type="entry name" value="TrkA C-terminal domain-like"/>
    <property type="match status" value="1"/>
</dbReference>
<dbReference type="EMBL" id="PGGK01000008">
    <property type="protein sequence ID" value="TGC08739.1"/>
    <property type="molecule type" value="Genomic_DNA"/>
</dbReference>
<evidence type="ECO:0000259" key="2">
    <source>
        <dbReference type="PROSITE" id="PS51202"/>
    </source>
</evidence>
<dbReference type="Pfam" id="PF02254">
    <property type="entry name" value="TrkA_N"/>
    <property type="match status" value="1"/>
</dbReference>
<evidence type="ECO:0000259" key="1">
    <source>
        <dbReference type="PROSITE" id="PS51201"/>
    </source>
</evidence>
<dbReference type="InterPro" id="IPR050721">
    <property type="entry name" value="Trk_Ktr_HKT_K-transport"/>
</dbReference>
<keyword evidence="3" id="KW-0813">Transport</keyword>
<dbReference type="InterPro" id="IPR036291">
    <property type="entry name" value="NAD(P)-bd_dom_sf"/>
</dbReference>
<name>A0A4E0QYL4_9EURY</name>
<keyword evidence="3" id="KW-0407">Ion channel</keyword>
<dbReference type="SUPFAM" id="SSF51735">
    <property type="entry name" value="NAD(P)-binding Rossmann-fold domains"/>
    <property type="match status" value="1"/>
</dbReference>
<dbReference type="PROSITE" id="PS51202">
    <property type="entry name" value="RCK_C"/>
    <property type="match status" value="1"/>
</dbReference>
<proteinExistence type="predicted"/>
<evidence type="ECO:0000313" key="3">
    <source>
        <dbReference type="EMBL" id="TGC08739.1"/>
    </source>
</evidence>
<sequence length="229" mass="24974">MDVTKDGHLIVLGCGDVGKRVIETLQHADIDFVAVDSNPDAFENTDFKHIVGNATHEDVLVEAGINNASEVIITLNDDTDAIFATLIARGLNPKSTIISRANSYRSIDKIYKAGADYVAALSIVAGQMLAKMTSHCLDASCKKMNEDILLYQGIDIEKHLIPKDSELVDKTMGELDLSTSVGCTIIGLERNDEVITDILPSTIILEDDIIAVVGSKEEIDHFKEKYVNK</sequence>
<dbReference type="PROSITE" id="PS51201">
    <property type="entry name" value="RCK_N"/>
    <property type="match status" value="1"/>
</dbReference>
<dbReference type="GO" id="GO:0006813">
    <property type="term" value="P:potassium ion transport"/>
    <property type="evidence" value="ECO:0007669"/>
    <property type="project" value="InterPro"/>
</dbReference>
<dbReference type="Gene3D" id="3.40.50.720">
    <property type="entry name" value="NAD(P)-binding Rossmann-like Domain"/>
    <property type="match status" value="1"/>
</dbReference>
<dbReference type="PANTHER" id="PTHR43833">
    <property type="entry name" value="POTASSIUM CHANNEL PROTEIN 2-RELATED-RELATED"/>
    <property type="match status" value="1"/>
</dbReference>
<dbReference type="PANTHER" id="PTHR43833:SF9">
    <property type="entry name" value="POTASSIUM CHANNEL PROTEIN YUGO-RELATED"/>
    <property type="match status" value="1"/>
</dbReference>
<dbReference type="InterPro" id="IPR003148">
    <property type="entry name" value="RCK_N"/>
</dbReference>
<protein>
    <submittedName>
        <fullName evidence="3">Potassium channel protein</fullName>
    </submittedName>
</protein>
<gene>
    <name evidence="3" type="ORF">CUN85_08705</name>
</gene>
<evidence type="ECO:0000313" key="4">
    <source>
        <dbReference type="Proteomes" id="UP000297295"/>
    </source>
</evidence>
<comment type="caution">
    <text evidence="3">The sequence shown here is derived from an EMBL/GenBank/DDBJ whole genome shotgun (WGS) entry which is preliminary data.</text>
</comment>
<organism evidence="3 4">
    <name type="scientific">Methanolobus halotolerans</name>
    <dbReference type="NCBI Taxonomy" id="2052935"/>
    <lineage>
        <taxon>Archaea</taxon>
        <taxon>Methanobacteriati</taxon>
        <taxon>Methanobacteriota</taxon>
        <taxon>Stenosarchaea group</taxon>
        <taxon>Methanomicrobia</taxon>
        <taxon>Methanosarcinales</taxon>
        <taxon>Methanosarcinaceae</taxon>
        <taxon>Methanolobus</taxon>
    </lineage>
</organism>